<evidence type="ECO:0008006" key="3">
    <source>
        <dbReference type="Google" id="ProtNLM"/>
    </source>
</evidence>
<name>A0A5N1IN62_9BACT</name>
<organism evidence="1 2">
    <name type="scientific">Adhaeribacter soli</name>
    <dbReference type="NCBI Taxonomy" id="2607655"/>
    <lineage>
        <taxon>Bacteria</taxon>
        <taxon>Pseudomonadati</taxon>
        <taxon>Bacteroidota</taxon>
        <taxon>Cytophagia</taxon>
        <taxon>Cytophagales</taxon>
        <taxon>Hymenobacteraceae</taxon>
        <taxon>Adhaeribacter</taxon>
    </lineage>
</organism>
<protein>
    <recommendedName>
        <fullName evidence="3">Type II secretion system protein GspC N-terminal domain-containing protein</fullName>
    </recommendedName>
</protein>
<comment type="caution">
    <text evidence="1">The sequence shown here is derived from an EMBL/GenBank/DDBJ whole genome shotgun (WGS) entry which is preliminary data.</text>
</comment>
<evidence type="ECO:0000313" key="1">
    <source>
        <dbReference type="EMBL" id="KAA9324920.1"/>
    </source>
</evidence>
<dbReference type="EMBL" id="VTWT01000016">
    <property type="protein sequence ID" value="KAA9324920.1"/>
    <property type="molecule type" value="Genomic_DNA"/>
</dbReference>
<dbReference type="Proteomes" id="UP000326570">
    <property type="component" value="Unassembled WGS sequence"/>
</dbReference>
<reference evidence="1 2" key="1">
    <citation type="submission" date="2019-09" db="EMBL/GenBank/DDBJ databases">
        <title>Genome sequence of Adhaeribacter sp. M2.</title>
        <authorList>
            <person name="Srinivasan S."/>
        </authorList>
    </citation>
    <scope>NUCLEOTIDE SEQUENCE [LARGE SCALE GENOMIC DNA]</scope>
    <source>
        <strain evidence="1 2">M2</strain>
    </source>
</reference>
<sequence>MKNKKLVYILLPLVLIIWGLIVYQVKTAIADEPEVIGLSNEKRDGKLSQEIQQQEFSLMLNYPDPFLKGEKVTRTASPAQANRVSSRQKPNPVLPPVQLKEEIAWPNIVYNGMIVNQNSNAKIAMLTIGEQQVFLKINSIEKGIRLLRIYKDSVRVELNGQRKAIIRN</sequence>
<accession>A0A5N1IN62</accession>
<evidence type="ECO:0000313" key="2">
    <source>
        <dbReference type="Proteomes" id="UP000326570"/>
    </source>
</evidence>
<keyword evidence="2" id="KW-1185">Reference proteome</keyword>
<proteinExistence type="predicted"/>
<dbReference type="AlphaFoldDB" id="A0A5N1IN62"/>
<gene>
    <name evidence="1" type="ORF">F0P94_19535</name>
</gene>
<dbReference type="RefSeq" id="WP_150906267.1">
    <property type="nucleotide sequence ID" value="NZ_VTWT01000016.1"/>
</dbReference>